<dbReference type="PROSITE" id="PS50041">
    <property type="entry name" value="C_TYPE_LECTIN_2"/>
    <property type="match status" value="1"/>
</dbReference>
<evidence type="ECO:0000256" key="5">
    <source>
        <dbReference type="ARBA" id="ARBA00023157"/>
    </source>
</evidence>
<dbReference type="SUPFAM" id="SSF51695">
    <property type="entry name" value="PLC-like phosphodiesterases"/>
    <property type="match status" value="1"/>
</dbReference>
<dbReference type="GO" id="GO:0016020">
    <property type="term" value="C:membrane"/>
    <property type="evidence" value="ECO:0007669"/>
    <property type="project" value="UniProtKB-SubCell"/>
</dbReference>
<dbReference type="InterPro" id="IPR051008">
    <property type="entry name" value="Telomere_Capping_Maintenance"/>
</dbReference>
<dbReference type="KEGG" id="laj:A0128_02740"/>
<dbReference type="PANTHER" id="PTHR35518">
    <property type="entry name" value="MAINTENANCE OF TELOMOERE CAPPING"/>
    <property type="match status" value="1"/>
</dbReference>
<name>A0A1D7V206_9LEPT</name>
<dbReference type="RefSeq" id="WP_069609063.1">
    <property type="nucleotide sequence ID" value="NZ_CP015217.1"/>
</dbReference>
<dbReference type="InterPro" id="IPR016186">
    <property type="entry name" value="C-type_lectin-like/link_sf"/>
</dbReference>
<comment type="subcellular location">
    <subcellularLocation>
        <location evidence="1">Membrane</location>
    </subcellularLocation>
</comment>
<evidence type="ECO:0000256" key="1">
    <source>
        <dbReference type="ARBA" id="ARBA00004370"/>
    </source>
</evidence>
<gene>
    <name evidence="7" type="ORF">A0128_02740</name>
</gene>
<protein>
    <submittedName>
        <fullName evidence="7">Lectin</fullName>
    </submittedName>
</protein>
<feature type="domain" description="C-type lectin" evidence="6">
    <location>
        <begin position="317"/>
        <end position="355"/>
    </location>
</feature>
<organism evidence="7 8">
    <name type="scientific">Leptospira tipperaryensis</name>
    <dbReference type="NCBI Taxonomy" id="2564040"/>
    <lineage>
        <taxon>Bacteria</taxon>
        <taxon>Pseudomonadati</taxon>
        <taxon>Spirochaetota</taxon>
        <taxon>Spirochaetia</taxon>
        <taxon>Leptospirales</taxon>
        <taxon>Leptospiraceae</taxon>
        <taxon>Leptospira</taxon>
    </lineage>
</organism>
<dbReference type="OrthoDB" id="195526at2"/>
<dbReference type="Pfam" id="PF26178">
    <property type="entry name" value="PI-PLC_cat"/>
    <property type="match status" value="1"/>
</dbReference>
<dbReference type="SUPFAM" id="SSF56436">
    <property type="entry name" value="C-type lectin-like"/>
    <property type="match status" value="1"/>
</dbReference>
<keyword evidence="4" id="KW-0472">Membrane</keyword>
<evidence type="ECO:0000313" key="8">
    <source>
        <dbReference type="Proteomes" id="UP000094197"/>
    </source>
</evidence>
<dbReference type="InterPro" id="IPR017946">
    <property type="entry name" value="PLC-like_Pdiesterase_TIM-brl"/>
</dbReference>
<dbReference type="Gene3D" id="3.20.20.190">
    <property type="entry name" value="Phosphatidylinositol (PI) phosphodiesterase"/>
    <property type="match status" value="1"/>
</dbReference>
<evidence type="ECO:0000256" key="3">
    <source>
        <dbReference type="ARBA" id="ARBA00022989"/>
    </source>
</evidence>
<evidence type="ECO:0000313" key="7">
    <source>
        <dbReference type="EMBL" id="AOP35861.1"/>
    </source>
</evidence>
<dbReference type="InterPro" id="IPR001304">
    <property type="entry name" value="C-type_lectin-like"/>
</dbReference>
<dbReference type="PROSITE" id="PS00615">
    <property type="entry name" value="C_TYPE_LECTIN_1"/>
    <property type="match status" value="1"/>
</dbReference>
<dbReference type="GO" id="GO:0008081">
    <property type="term" value="F:phosphoric diester hydrolase activity"/>
    <property type="evidence" value="ECO:0007669"/>
    <property type="project" value="InterPro"/>
</dbReference>
<dbReference type="PROSITE" id="PS50007">
    <property type="entry name" value="PIPLC_X_DOMAIN"/>
    <property type="match status" value="1"/>
</dbReference>
<keyword evidence="3" id="KW-1133">Transmembrane helix</keyword>
<evidence type="ECO:0000256" key="2">
    <source>
        <dbReference type="ARBA" id="ARBA00022692"/>
    </source>
</evidence>
<keyword evidence="5" id="KW-1015">Disulfide bond</keyword>
<keyword evidence="8" id="KW-1185">Reference proteome</keyword>
<evidence type="ECO:0000256" key="4">
    <source>
        <dbReference type="ARBA" id="ARBA00023136"/>
    </source>
</evidence>
<dbReference type="EMBL" id="CP015217">
    <property type="protein sequence ID" value="AOP35861.1"/>
    <property type="molecule type" value="Genomic_DNA"/>
</dbReference>
<sequence length="428" mass="48297">MKRILSILIFSLFLGTMGNLYASRGAVVENPIDVFEKSFENKVLSIQRKTQVNENLPVHRALFYGTHNSYNSKSYAGPFFSYAFPNQKYSIGEQLRLGARFIELDVHWALGTHARKELLLCHGQDNHVGCNVFDRPFYKGLQEVRDWVSNSANRNEVLVLYIEDKFDGHSSEALQTLKDYLDPWLYRYSGSCSDIPSPENMPKLGDMVASNKRILLMSNGCYDSQWSGYFKKIFFGGSTGSPKEFKGYPDCNYSRATYNSTMVRFFNDTTNYFGFYDGVKESGSFTDANIQSMLACEVNVFGIDQFDPDFAKKAIWSWNASEPNNWAGSEHCAVVWSNGRWNDLNCSSWNRFSCKDSSGNWYVTAGGGSWSSGNSQCSSETGGRYKFSAPLTPYENRKLLEAKNSVGAGDLWINLTDQASEGNWLLGN</sequence>
<evidence type="ECO:0000259" key="6">
    <source>
        <dbReference type="PROSITE" id="PS50041"/>
    </source>
</evidence>
<dbReference type="Gene3D" id="3.10.100.10">
    <property type="entry name" value="Mannose-Binding Protein A, subunit A"/>
    <property type="match status" value="1"/>
</dbReference>
<accession>A0A1D7V206</accession>
<reference evidence="7 8" key="1">
    <citation type="submission" date="2016-04" db="EMBL/GenBank/DDBJ databases">
        <title>Complete genome seqeunce of Leptospira alstonii serovar Room22.</title>
        <authorList>
            <person name="Nally J.E."/>
            <person name="Bayles D.O."/>
            <person name="Hurley D."/>
            <person name="Fanning S."/>
            <person name="McMahon B.J."/>
            <person name="Arent Z."/>
        </authorList>
    </citation>
    <scope>NUCLEOTIDE SEQUENCE [LARGE SCALE GENOMIC DNA]</scope>
    <source>
        <strain evidence="7 8">GWTS #1</strain>
    </source>
</reference>
<dbReference type="Proteomes" id="UP000094197">
    <property type="component" value="Chromosome 1"/>
</dbReference>
<keyword evidence="2" id="KW-0812">Transmembrane</keyword>
<dbReference type="InterPro" id="IPR018378">
    <property type="entry name" value="C-type_lectin_CS"/>
</dbReference>
<dbReference type="PANTHER" id="PTHR35518:SF2">
    <property type="entry name" value="MAINTENANCE OF TELOMERE CAPPING PROTEIN 6"/>
    <property type="match status" value="1"/>
</dbReference>
<dbReference type="Pfam" id="PF00059">
    <property type="entry name" value="Lectin_C"/>
    <property type="match status" value="1"/>
</dbReference>
<dbReference type="GO" id="GO:0006629">
    <property type="term" value="P:lipid metabolic process"/>
    <property type="evidence" value="ECO:0007669"/>
    <property type="project" value="InterPro"/>
</dbReference>
<proteinExistence type="predicted"/>
<dbReference type="AlphaFoldDB" id="A0A1D7V206"/>
<dbReference type="InterPro" id="IPR016187">
    <property type="entry name" value="CTDL_fold"/>
</dbReference>